<gene>
    <name evidence="2" type="ORF">BFJ63_vAg17843</name>
</gene>
<feature type="region of interest" description="Disordered" evidence="1">
    <location>
        <begin position="285"/>
        <end position="319"/>
    </location>
</feature>
<dbReference type="AlphaFoldDB" id="A0A4Q2UZU4"/>
<reference evidence="2 3" key="1">
    <citation type="submission" date="2016-12" db="EMBL/GenBank/DDBJ databases">
        <title>Draft genome sequence of Fusarium oxysporum causing rot on Narcissus.</title>
        <authorList>
            <person name="Armitage A.D."/>
            <person name="Taylor A."/>
            <person name="Clarkson J.P."/>
            <person name="Harrison R.J."/>
            <person name="Jackson A.C."/>
        </authorList>
    </citation>
    <scope>NUCLEOTIDE SEQUENCE [LARGE SCALE GENOMIC DNA]</scope>
    <source>
        <strain evidence="2 3">N139</strain>
    </source>
</reference>
<evidence type="ECO:0000256" key="1">
    <source>
        <dbReference type="SAM" id="MobiDB-lite"/>
    </source>
</evidence>
<organism evidence="2 3">
    <name type="scientific">Fusarium oxysporum f. sp. narcissi</name>
    <dbReference type="NCBI Taxonomy" id="451672"/>
    <lineage>
        <taxon>Eukaryota</taxon>
        <taxon>Fungi</taxon>
        <taxon>Dikarya</taxon>
        <taxon>Ascomycota</taxon>
        <taxon>Pezizomycotina</taxon>
        <taxon>Sordariomycetes</taxon>
        <taxon>Hypocreomycetidae</taxon>
        <taxon>Hypocreales</taxon>
        <taxon>Nectriaceae</taxon>
        <taxon>Fusarium</taxon>
        <taxon>Fusarium oxysporum species complex</taxon>
    </lineage>
</organism>
<name>A0A4Q2UZU4_FUSOX</name>
<protein>
    <submittedName>
        <fullName evidence="2">Uncharacterized protein</fullName>
    </submittedName>
</protein>
<sequence length="481" mass="52446">MATQAQSSSSCSAVLTVTVEGTQLDIRAASREQPDALRTALIKALGLVKLSPSEFTLLQLQEKFRVSLEGARSKTPDRLSAVVHSCKRGTIQETLWEAQVWRYGGTQLVDAVHSAIGSVSLDGKQSSDTMTLHLLEVGGQPAVTAFHLMNCPANLEEFGKVKDKFFAYGGTFALAACAVAISDNVQVMASVERLPPNHKRELVAHLFCVRPHSDFFCIVQVVFTSKERPQTKRCRIGPAPRKPRSRDGERAATTIEEDKQPCKKRSRRLVTQHATDMACQRVLPQTSPTVRRENPNEPATVGDSSPSYSHGVGGTGSCQTISKRTDPACSYSGDGKTLFGVPSSTPPAGFQGLGSIRADLDTADILLDSNSDLFGYYGIELDSIDFSTPSLPIDLLFVSRSGQDAVEVEGGWSSLRDEYDVAGERFAWRGLEDTDEWAATPEDKGYLSSRLPERLISNMNDRALDTQVQSSPQFCWPLPSQ</sequence>
<feature type="compositionally biased region" description="Basic and acidic residues" evidence="1">
    <location>
        <begin position="245"/>
        <end position="261"/>
    </location>
</feature>
<dbReference type="Proteomes" id="UP000290540">
    <property type="component" value="Unassembled WGS sequence"/>
</dbReference>
<proteinExistence type="predicted"/>
<feature type="region of interest" description="Disordered" evidence="1">
    <location>
        <begin position="230"/>
        <end position="267"/>
    </location>
</feature>
<comment type="caution">
    <text evidence="2">The sequence shown here is derived from an EMBL/GenBank/DDBJ whole genome shotgun (WGS) entry which is preliminary data.</text>
</comment>
<accession>A0A4Q2UZU4</accession>
<evidence type="ECO:0000313" key="3">
    <source>
        <dbReference type="Proteomes" id="UP000290540"/>
    </source>
</evidence>
<evidence type="ECO:0000313" key="2">
    <source>
        <dbReference type="EMBL" id="RYC79280.1"/>
    </source>
</evidence>
<dbReference type="EMBL" id="MQTW01000699">
    <property type="protein sequence ID" value="RYC79280.1"/>
    <property type="molecule type" value="Genomic_DNA"/>
</dbReference>